<organism evidence="2 3">
    <name type="scientific">Phytophthora sojae (strain P6497)</name>
    <name type="common">Soybean stem and root rot agent</name>
    <name type="synonym">Phytophthora megasperma f. sp. glycines</name>
    <dbReference type="NCBI Taxonomy" id="1094619"/>
    <lineage>
        <taxon>Eukaryota</taxon>
        <taxon>Sar</taxon>
        <taxon>Stramenopiles</taxon>
        <taxon>Oomycota</taxon>
        <taxon>Peronosporomycetes</taxon>
        <taxon>Peronosporales</taxon>
        <taxon>Peronosporaceae</taxon>
        <taxon>Phytophthora</taxon>
    </lineage>
</organism>
<dbReference type="Proteomes" id="UP000002640">
    <property type="component" value="Unassembled WGS sequence"/>
</dbReference>
<reference evidence="2 3" key="1">
    <citation type="journal article" date="2006" name="Science">
        <title>Phytophthora genome sequences uncover evolutionary origins and mechanisms of pathogenesis.</title>
        <authorList>
            <person name="Tyler B.M."/>
            <person name="Tripathy S."/>
            <person name="Zhang X."/>
            <person name="Dehal P."/>
            <person name="Jiang R.H."/>
            <person name="Aerts A."/>
            <person name="Arredondo F.D."/>
            <person name="Baxter L."/>
            <person name="Bensasson D."/>
            <person name="Beynon J.L."/>
            <person name="Chapman J."/>
            <person name="Damasceno C.M."/>
            <person name="Dorrance A.E."/>
            <person name="Dou D."/>
            <person name="Dickerman A.W."/>
            <person name="Dubchak I.L."/>
            <person name="Garbelotto M."/>
            <person name="Gijzen M."/>
            <person name="Gordon S.G."/>
            <person name="Govers F."/>
            <person name="Grunwald N.J."/>
            <person name="Huang W."/>
            <person name="Ivors K.L."/>
            <person name="Jones R.W."/>
            <person name="Kamoun S."/>
            <person name="Krampis K."/>
            <person name="Lamour K.H."/>
            <person name="Lee M.K."/>
            <person name="McDonald W.H."/>
            <person name="Medina M."/>
            <person name="Meijer H.J."/>
            <person name="Nordberg E.K."/>
            <person name="Maclean D.J."/>
            <person name="Ospina-Giraldo M.D."/>
            <person name="Morris P.F."/>
            <person name="Phuntumart V."/>
            <person name="Putnam N.H."/>
            <person name="Rash S."/>
            <person name="Rose J.K."/>
            <person name="Sakihama Y."/>
            <person name="Salamov A.A."/>
            <person name="Savidor A."/>
            <person name="Scheuring C.F."/>
            <person name="Smith B.M."/>
            <person name="Sobral B.W."/>
            <person name="Terry A."/>
            <person name="Torto-Alalibo T.A."/>
            <person name="Win J."/>
            <person name="Xu Z."/>
            <person name="Zhang H."/>
            <person name="Grigoriev I.V."/>
            <person name="Rokhsar D.S."/>
            <person name="Boore J.L."/>
        </authorList>
    </citation>
    <scope>NUCLEOTIDE SEQUENCE [LARGE SCALE GENOMIC DNA]</scope>
    <source>
        <strain evidence="2 3">P6497</strain>
    </source>
</reference>
<feature type="compositionally biased region" description="Low complexity" evidence="1">
    <location>
        <begin position="11"/>
        <end position="24"/>
    </location>
</feature>
<dbReference type="GeneID" id="20658781"/>
<accession>G4ZMZ9</accession>
<dbReference type="EMBL" id="JH159155">
    <property type="protein sequence ID" value="EGZ15028.1"/>
    <property type="molecule type" value="Genomic_DNA"/>
</dbReference>
<dbReference type="RefSeq" id="XP_009528777.1">
    <property type="nucleotide sequence ID" value="XM_009530482.1"/>
</dbReference>
<protein>
    <submittedName>
        <fullName evidence="2">Uncharacterized protein</fullName>
    </submittedName>
</protein>
<feature type="compositionally biased region" description="Polar residues" evidence="1">
    <location>
        <begin position="25"/>
        <end position="53"/>
    </location>
</feature>
<dbReference type="AlphaFoldDB" id="G4ZMZ9"/>
<feature type="compositionally biased region" description="Polar residues" evidence="1">
    <location>
        <begin position="128"/>
        <end position="147"/>
    </location>
</feature>
<feature type="compositionally biased region" description="Polar residues" evidence="1">
    <location>
        <begin position="81"/>
        <end position="97"/>
    </location>
</feature>
<proteinExistence type="predicted"/>
<feature type="compositionally biased region" description="Basic and acidic residues" evidence="1">
    <location>
        <begin position="174"/>
        <end position="183"/>
    </location>
</feature>
<evidence type="ECO:0000256" key="1">
    <source>
        <dbReference type="SAM" id="MobiDB-lite"/>
    </source>
</evidence>
<name>G4ZMZ9_PHYSP</name>
<sequence>MEIDASRPKASSYSSGSSVGSYSSALPSTPGSRASPTKSGSPAQVTRAYSGNCRSSSRERSHRVRRSINTDAVSAAVSPMQPRQVQSNVTSDSSASPKQVVARANSPGKPPVQPTSSSSPQGRHPRTSAGSVGSSNRSTRSHSTGSSPMYARLQELNDVAEQTSAYVSSRGRRMSAEKRQEPR</sequence>
<feature type="region of interest" description="Disordered" evidence="1">
    <location>
        <begin position="1"/>
        <end position="183"/>
    </location>
</feature>
<dbReference type="KEGG" id="psoj:PHYSODRAFT_507687"/>
<dbReference type="InParanoid" id="G4ZMZ9"/>
<keyword evidence="3" id="KW-1185">Reference proteome</keyword>
<gene>
    <name evidence="2" type="ORF">PHYSODRAFT_507687</name>
</gene>
<evidence type="ECO:0000313" key="2">
    <source>
        <dbReference type="EMBL" id="EGZ15028.1"/>
    </source>
</evidence>
<evidence type="ECO:0000313" key="3">
    <source>
        <dbReference type="Proteomes" id="UP000002640"/>
    </source>
</evidence>